<dbReference type="InterPro" id="IPR039896">
    <property type="entry name" value="Red-like"/>
</dbReference>
<proteinExistence type="inferred from homology"/>
<dbReference type="GO" id="GO:0005634">
    <property type="term" value="C:nucleus"/>
    <property type="evidence" value="ECO:0000318"/>
    <property type="project" value="GO_Central"/>
</dbReference>
<feature type="region of interest" description="Disordered" evidence="5">
    <location>
        <begin position="476"/>
        <end position="527"/>
    </location>
</feature>
<dbReference type="FunCoup" id="F6TFJ1">
    <property type="interactions" value="1040"/>
</dbReference>
<reference evidence="8" key="4">
    <citation type="submission" date="2025-09" db="UniProtKB">
        <authorList>
            <consortium name="Ensembl"/>
        </authorList>
    </citation>
    <scope>IDENTIFICATION</scope>
</reference>
<feature type="compositionally biased region" description="Acidic residues" evidence="5">
    <location>
        <begin position="187"/>
        <end position="200"/>
    </location>
</feature>
<comment type="similarity">
    <text evidence="2">Belongs to the RED family.</text>
</comment>
<feature type="domain" description="Protein RED C-terminal" evidence="6">
    <location>
        <begin position="412"/>
        <end position="521"/>
    </location>
</feature>
<name>F6TFJ1_CIOIN</name>
<sequence length="527" mass="59756">QMATEVFSNPMAPDVDDAGSQDQPLTNADFRKFLTTPRRSDGKGSGEKTKRGFAVPKEYSAANESAAEQRRKKKSFYAKLKKQEMERQAELDKKYRDRSKERREGTGDYNDVELLSTTADYRAVGPNAPSDRTTAEKRRQVIQESKFLGGDMAHTHLVKGLDYALLQKVRAEISTKEMEEEELDTILEKGEEEEEEEENTESTGNFDEINNKMAKNVFRTLFQTKLPQRNETFLPGRMAYVFELEDDYAESDIPTTLIRSKADCPNLEVHTTLSTNDIVINKLTQILAYLRQGPKDKHRKKKEKKLKLEEKAVKSSDANLNIYDDAGEYVPSLKKSSKRKSDGVGPYFEKPKPDESLDTLKAAADSSIKELVKNISEKQAVEKNKKAEQEVKNKHKGNALVGSSKASVPDSYAECYPSTQFNIAGLGEDSDDEADYSKMDNGHKKGPVGRWDFDTQEEYSSYMSKKEAMPKAAFQYGIKMSGGRKTRRTREQNEKQKLNRELQQIQQIITKRKGGPSSSGDYKKPKY</sequence>
<keyword evidence="3" id="KW-0677">Repeat</keyword>
<protein>
    <recommendedName>
        <fullName evidence="10">RED-like N-terminal domain-containing protein</fullName>
    </recommendedName>
</protein>
<evidence type="ECO:0000256" key="5">
    <source>
        <dbReference type="SAM" id="MobiDB-lite"/>
    </source>
</evidence>
<evidence type="ECO:0000259" key="6">
    <source>
        <dbReference type="Pfam" id="PF07807"/>
    </source>
</evidence>
<feature type="region of interest" description="Disordered" evidence="5">
    <location>
        <begin position="187"/>
        <end position="206"/>
    </location>
</feature>
<keyword evidence="9" id="KW-1185">Reference proteome</keyword>
<evidence type="ECO:0000313" key="8">
    <source>
        <dbReference type="Ensembl" id="ENSCINP00000011591.3"/>
    </source>
</evidence>
<dbReference type="InterPro" id="IPR012492">
    <property type="entry name" value="RED_C"/>
</dbReference>
<dbReference type="AlphaFoldDB" id="F6TFJ1"/>
<dbReference type="Pfam" id="PF07807">
    <property type="entry name" value="RED_C"/>
    <property type="match status" value="1"/>
</dbReference>
<dbReference type="Proteomes" id="UP000008144">
    <property type="component" value="Chromosome 8"/>
</dbReference>
<evidence type="ECO:0000256" key="2">
    <source>
        <dbReference type="ARBA" id="ARBA00006660"/>
    </source>
</evidence>
<evidence type="ECO:0000256" key="3">
    <source>
        <dbReference type="ARBA" id="ARBA00022737"/>
    </source>
</evidence>
<keyword evidence="4" id="KW-0539">Nucleus</keyword>
<evidence type="ECO:0000256" key="1">
    <source>
        <dbReference type="ARBA" id="ARBA00004123"/>
    </source>
</evidence>
<dbReference type="STRING" id="7719.ENSCINP00000011591"/>
<dbReference type="PANTHER" id="PTHR12765">
    <property type="entry name" value="RED PROTEIN IK FACTOR CYTOKINE IK"/>
    <property type="match status" value="1"/>
</dbReference>
<evidence type="ECO:0000313" key="9">
    <source>
        <dbReference type="Proteomes" id="UP000008144"/>
    </source>
</evidence>
<feature type="compositionally biased region" description="Basic and acidic residues" evidence="5">
    <location>
        <begin position="489"/>
        <end position="500"/>
    </location>
</feature>
<accession>F6TFJ1</accession>
<feature type="region of interest" description="Disordered" evidence="5">
    <location>
        <begin position="380"/>
        <end position="409"/>
    </location>
</feature>
<dbReference type="Ensembl" id="ENSCINT00000011591.3">
    <property type="protein sequence ID" value="ENSCINP00000011591.3"/>
    <property type="gene ID" value="ENSCING00000005598.3"/>
</dbReference>
<feature type="compositionally biased region" description="Basic residues" evidence="5">
    <location>
        <begin position="70"/>
        <end position="80"/>
    </location>
</feature>
<evidence type="ECO:0008006" key="10">
    <source>
        <dbReference type="Google" id="ProtNLM"/>
    </source>
</evidence>
<comment type="subcellular location">
    <subcellularLocation>
        <location evidence="1">Nucleus</location>
    </subcellularLocation>
</comment>
<feature type="compositionally biased region" description="Basic and acidic residues" evidence="5">
    <location>
        <begin position="38"/>
        <end position="50"/>
    </location>
</feature>
<dbReference type="HOGENOM" id="CLU_026814_2_0_1"/>
<evidence type="ECO:0000259" key="7">
    <source>
        <dbReference type="Pfam" id="PF07808"/>
    </source>
</evidence>
<reference evidence="8" key="3">
    <citation type="submission" date="2025-08" db="UniProtKB">
        <authorList>
            <consortium name="Ensembl"/>
        </authorList>
    </citation>
    <scope>IDENTIFICATION</scope>
</reference>
<reference evidence="9" key="1">
    <citation type="journal article" date="2002" name="Science">
        <title>The draft genome of Ciona intestinalis: insights into chordate and vertebrate origins.</title>
        <authorList>
            <person name="Dehal P."/>
            <person name="Satou Y."/>
            <person name="Campbell R.K."/>
            <person name="Chapman J."/>
            <person name="Degnan B."/>
            <person name="De Tomaso A."/>
            <person name="Davidson B."/>
            <person name="Di Gregorio A."/>
            <person name="Gelpke M."/>
            <person name="Goodstein D.M."/>
            <person name="Harafuji N."/>
            <person name="Hastings K.E."/>
            <person name="Ho I."/>
            <person name="Hotta K."/>
            <person name="Huang W."/>
            <person name="Kawashima T."/>
            <person name="Lemaire P."/>
            <person name="Martinez D."/>
            <person name="Meinertzhagen I.A."/>
            <person name="Necula S."/>
            <person name="Nonaka M."/>
            <person name="Putnam N."/>
            <person name="Rash S."/>
            <person name="Saiga H."/>
            <person name="Satake M."/>
            <person name="Terry A."/>
            <person name="Yamada L."/>
            <person name="Wang H.G."/>
            <person name="Awazu S."/>
            <person name="Azumi K."/>
            <person name="Boore J."/>
            <person name="Branno M."/>
            <person name="Chin-Bow S."/>
            <person name="DeSantis R."/>
            <person name="Doyle S."/>
            <person name="Francino P."/>
            <person name="Keys D.N."/>
            <person name="Haga S."/>
            <person name="Hayashi H."/>
            <person name="Hino K."/>
            <person name="Imai K.S."/>
            <person name="Inaba K."/>
            <person name="Kano S."/>
            <person name="Kobayashi K."/>
            <person name="Kobayashi M."/>
            <person name="Lee B.I."/>
            <person name="Makabe K.W."/>
            <person name="Manohar C."/>
            <person name="Matassi G."/>
            <person name="Medina M."/>
            <person name="Mochizuki Y."/>
            <person name="Mount S."/>
            <person name="Morishita T."/>
            <person name="Miura S."/>
            <person name="Nakayama A."/>
            <person name="Nishizaka S."/>
            <person name="Nomoto H."/>
            <person name="Ohta F."/>
            <person name="Oishi K."/>
            <person name="Rigoutsos I."/>
            <person name="Sano M."/>
            <person name="Sasaki A."/>
            <person name="Sasakura Y."/>
            <person name="Shoguchi E."/>
            <person name="Shin-i T."/>
            <person name="Spagnuolo A."/>
            <person name="Stainier D."/>
            <person name="Suzuki M.M."/>
            <person name="Tassy O."/>
            <person name="Takatori N."/>
            <person name="Tokuoka M."/>
            <person name="Yagi K."/>
            <person name="Yoshizaki F."/>
            <person name="Wada S."/>
            <person name="Zhang C."/>
            <person name="Hyatt P.D."/>
            <person name="Larimer F."/>
            <person name="Detter C."/>
            <person name="Doggett N."/>
            <person name="Glavina T."/>
            <person name="Hawkins T."/>
            <person name="Richardson P."/>
            <person name="Lucas S."/>
            <person name="Kohara Y."/>
            <person name="Levine M."/>
            <person name="Satoh N."/>
            <person name="Rokhsar D.S."/>
        </authorList>
    </citation>
    <scope>NUCLEOTIDE SEQUENCE [LARGE SCALE GENOMIC DNA]</scope>
</reference>
<dbReference type="EMBL" id="EAAA01002742">
    <property type="status" value="NOT_ANNOTATED_CDS"/>
    <property type="molecule type" value="Genomic_DNA"/>
</dbReference>
<dbReference type="InParanoid" id="F6TFJ1"/>
<dbReference type="GeneTree" id="ENSGT00940000165879"/>
<dbReference type="Pfam" id="PF07808">
    <property type="entry name" value="RED_N"/>
    <property type="match status" value="1"/>
</dbReference>
<feature type="compositionally biased region" description="Basic and acidic residues" evidence="5">
    <location>
        <begin position="81"/>
        <end position="106"/>
    </location>
</feature>
<feature type="region of interest" description="Disordered" evidence="5">
    <location>
        <begin position="1"/>
        <end position="111"/>
    </location>
</feature>
<dbReference type="OMA" id="WQQTNGY"/>
<dbReference type="InterPro" id="IPR012916">
    <property type="entry name" value="RED_N"/>
</dbReference>
<feature type="domain" description="RED-like N-terminal" evidence="7">
    <location>
        <begin position="72"/>
        <end position="303"/>
    </location>
</feature>
<feature type="compositionally biased region" description="Basic and acidic residues" evidence="5">
    <location>
        <begin position="380"/>
        <end position="392"/>
    </location>
</feature>
<evidence type="ECO:0000256" key="4">
    <source>
        <dbReference type="ARBA" id="ARBA00023242"/>
    </source>
</evidence>
<feature type="region of interest" description="Disordered" evidence="5">
    <location>
        <begin position="424"/>
        <end position="452"/>
    </location>
</feature>
<feature type="region of interest" description="Disordered" evidence="5">
    <location>
        <begin position="333"/>
        <end position="356"/>
    </location>
</feature>
<dbReference type="GO" id="GO:0000398">
    <property type="term" value="P:mRNA splicing, via spliceosome"/>
    <property type="evidence" value="ECO:0000318"/>
    <property type="project" value="GO_Central"/>
</dbReference>
<reference evidence="8" key="2">
    <citation type="journal article" date="2008" name="Genome Biol.">
        <title>Improved genome assembly and evidence-based global gene model set for the chordate Ciona intestinalis: new insight into intron and operon populations.</title>
        <authorList>
            <person name="Satou Y."/>
            <person name="Mineta K."/>
            <person name="Ogasawara M."/>
            <person name="Sasakura Y."/>
            <person name="Shoguchi E."/>
            <person name="Ueno K."/>
            <person name="Yamada L."/>
            <person name="Matsumoto J."/>
            <person name="Wasserscheid J."/>
            <person name="Dewar K."/>
            <person name="Wiley G.B."/>
            <person name="Macmil S.L."/>
            <person name="Roe B.A."/>
            <person name="Zeller R.W."/>
            <person name="Hastings K.E."/>
            <person name="Lemaire P."/>
            <person name="Lindquist E."/>
            <person name="Endo T."/>
            <person name="Hotta K."/>
            <person name="Inaba K."/>
        </authorList>
    </citation>
    <scope>NUCLEOTIDE SEQUENCE [LARGE SCALE GENOMIC DNA]</scope>
    <source>
        <strain evidence="8">wild type</strain>
    </source>
</reference>
<organism evidence="8 9">
    <name type="scientific">Ciona intestinalis</name>
    <name type="common">Transparent sea squirt</name>
    <name type="synonym">Ascidia intestinalis</name>
    <dbReference type="NCBI Taxonomy" id="7719"/>
    <lineage>
        <taxon>Eukaryota</taxon>
        <taxon>Metazoa</taxon>
        <taxon>Chordata</taxon>
        <taxon>Tunicata</taxon>
        <taxon>Ascidiacea</taxon>
        <taxon>Phlebobranchia</taxon>
        <taxon>Cionidae</taxon>
        <taxon>Ciona</taxon>
    </lineage>
</organism>